<evidence type="ECO:0000259" key="27">
    <source>
        <dbReference type="Pfam" id="PF08441"/>
    </source>
</evidence>
<dbReference type="Pfam" id="PF20806">
    <property type="entry name" value="Integrin_A_Ig_3"/>
    <property type="match status" value="1"/>
</dbReference>
<dbReference type="GO" id="GO:0030154">
    <property type="term" value="P:cell differentiation"/>
    <property type="evidence" value="ECO:0007669"/>
    <property type="project" value="UniProtKB-KW"/>
</dbReference>
<feature type="repeat" description="FG-GAP" evidence="24">
    <location>
        <begin position="315"/>
        <end position="376"/>
    </location>
</feature>
<dbReference type="GO" id="GO:0048598">
    <property type="term" value="P:embryonic morphogenesis"/>
    <property type="evidence" value="ECO:0007669"/>
    <property type="project" value="UniProtKB-ARBA"/>
</dbReference>
<dbReference type="SUPFAM" id="SSF69318">
    <property type="entry name" value="Integrin alpha N-terminal domain"/>
    <property type="match status" value="1"/>
</dbReference>
<dbReference type="InterPro" id="IPR028994">
    <property type="entry name" value="Integrin_alpha_N"/>
</dbReference>
<dbReference type="GO" id="GO:0007229">
    <property type="term" value="P:integrin-mediated signaling pathway"/>
    <property type="evidence" value="ECO:0007669"/>
    <property type="project" value="UniProtKB-KW"/>
</dbReference>
<dbReference type="InterPro" id="IPR000413">
    <property type="entry name" value="Integrin_alpha"/>
</dbReference>
<dbReference type="FunFam" id="1.20.5.930:FF:000001">
    <property type="entry name" value="Integrin subunit alpha V"/>
    <property type="match status" value="1"/>
</dbReference>
<keyword evidence="6" id="KW-0165">Cleavage on pair of basic residues</keyword>
<evidence type="ECO:0000256" key="6">
    <source>
        <dbReference type="ARBA" id="ARBA00022685"/>
    </source>
</evidence>
<comment type="similarity">
    <text evidence="3 25">Belongs to the integrin alpha chain family.</text>
</comment>
<dbReference type="Gene3D" id="1.20.5.930">
    <property type="entry name" value="Bicelle-embedded integrin alpha(iib) transmembrane segment"/>
    <property type="match status" value="1"/>
</dbReference>
<dbReference type="Gene3D" id="2.60.40.1510">
    <property type="entry name" value="ntegrin, alpha v. Chain A, domain 3"/>
    <property type="match status" value="1"/>
</dbReference>
<keyword evidence="7 25" id="KW-0812">Transmembrane</keyword>
<feature type="transmembrane region" description="Helical" evidence="25">
    <location>
        <begin position="1205"/>
        <end position="1227"/>
    </location>
</feature>
<reference evidence="31" key="1">
    <citation type="submission" date="2025-08" db="UniProtKB">
        <authorList>
            <consortium name="RefSeq"/>
        </authorList>
    </citation>
    <scope>IDENTIFICATION</scope>
    <source>
        <tissue evidence="31">Blood</tissue>
    </source>
</reference>
<evidence type="ECO:0000256" key="10">
    <source>
        <dbReference type="ARBA" id="ARBA00022737"/>
    </source>
</evidence>
<evidence type="ECO:0000256" key="21">
    <source>
        <dbReference type="ARBA" id="ARBA00057659"/>
    </source>
</evidence>
<dbReference type="GO" id="GO:0007160">
    <property type="term" value="P:cell-matrix adhesion"/>
    <property type="evidence" value="ECO:0007669"/>
    <property type="project" value="TreeGrafter"/>
</dbReference>
<proteinExistence type="inferred from homology"/>
<dbReference type="InterPro" id="IPR032695">
    <property type="entry name" value="Integrin_dom_sf"/>
</dbReference>
<evidence type="ECO:0000256" key="1">
    <source>
        <dbReference type="ARBA" id="ARBA00004236"/>
    </source>
</evidence>
<dbReference type="GeneID" id="112867980"/>
<evidence type="ECO:0000256" key="15">
    <source>
        <dbReference type="ARBA" id="ARBA00022989"/>
    </source>
</evidence>
<keyword evidence="14" id="KW-0524">Neurogenesis</keyword>
<feature type="repeat" description="FG-GAP" evidence="24">
    <location>
        <begin position="628"/>
        <end position="691"/>
    </location>
</feature>
<evidence type="ECO:0000259" key="28">
    <source>
        <dbReference type="Pfam" id="PF20805"/>
    </source>
</evidence>
<keyword evidence="4" id="KW-0217">Developmental protein</keyword>
<dbReference type="FunFam" id="2.60.40.1460:FF:000001">
    <property type="entry name" value="Integrin, alpha V"/>
    <property type="match status" value="1"/>
</dbReference>
<dbReference type="InterPro" id="IPR048285">
    <property type="entry name" value="Integrin_alpha_Ig-like_2"/>
</dbReference>
<dbReference type="PROSITE" id="PS51470">
    <property type="entry name" value="FG_GAP"/>
    <property type="match status" value="5"/>
</dbReference>
<protein>
    <recommendedName>
        <fullName evidence="23">Integrin alpha-8</fullName>
    </recommendedName>
</protein>
<keyword evidence="18" id="KW-1015">Disulfide bond</keyword>
<dbReference type="PANTHER" id="PTHR23220:SF5">
    <property type="entry name" value="INTEGRIN ALPHA-8"/>
    <property type="match status" value="1"/>
</dbReference>
<evidence type="ECO:0000256" key="16">
    <source>
        <dbReference type="ARBA" id="ARBA00023037"/>
    </source>
</evidence>
<dbReference type="Proteomes" id="UP000515131">
    <property type="component" value="Unplaced"/>
</dbReference>
<comment type="subcellular location">
    <subcellularLocation>
        <location evidence="1">Cell membrane</location>
    </subcellularLocation>
    <subcellularLocation>
        <location evidence="2 25">Membrane</location>
        <topology evidence="2 25">Single-pass type I membrane protein</topology>
    </subcellularLocation>
</comment>
<evidence type="ECO:0000256" key="14">
    <source>
        <dbReference type="ARBA" id="ARBA00022902"/>
    </source>
</evidence>
<dbReference type="KEGG" id="pcoo:112867980"/>
<dbReference type="GO" id="GO:0009888">
    <property type="term" value="P:tissue development"/>
    <property type="evidence" value="ECO:0007669"/>
    <property type="project" value="UniProtKB-ARBA"/>
</dbReference>
<evidence type="ECO:0000256" key="25">
    <source>
        <dbReference type="RuleBase" id="RU003762"/>
    </source>
</evidence>
<dbReference type="InterPro" id="IPR013517">
    <property type="entry name" value="FG-GAP"/>
</dbReference>
<evidence type="ECO:0000313" key="31">
    <source>
        <dbReference type="RefSeq" id="XP_025786776.1"/>
    </source>
</evidence>
<keyword evidence="13 25" id="KW-0130">Cell adhesion</keyword>
<evidence type="ECO:0000256" key="2">
    <source>
        <dbReference type="ARBA" id="ARBA00004479"/>
    </source>
</evidence>
<evidence type="ECO:0000313" key="30">
    <source>
        <dbReference type="Proteomes" id="UP000515131"/>
    </source>
</evidence>
<keyword evidence="11" id="KW-0221">Differentiation</keyword>
<sequence length="1256" mass="138792">MRRIQVLWKEPQGPPSPTFGHVAMTENKKKAVHDLLKGSHQNPAVLANQFRTFSLQNCFWPPREVTGFLSLDTGVPPNLVPGPPGEVFICFMPPLHHYSQAGPKGAARWSCRWRRFGERRPAARQRVETVACRAGFGEQAGDCRGTRGVPGVVTDAPRAPTRDARPGSAARRPPWSRVPLPASAPGDCRGGGDSLPGPAAPGMWAAVARAASLPRPSLGRRQGMGGRDPACRWRSTRSWDKLTIKPRAATWLRRTPHVIFAVVASVLVGAPKANTSQPDIVEGGAVYYCPWPAEGYAQCKQIPFDNTNNRKIRVNGTKEPIEFKSNQWFGATVKAHRGEVVACAPLYHWRTLKPTPEKDPVGTCYVAIQNFSAYAEYSPCRNSNADPEGQGYCQAGFSLDFYKNGDLIVGGPGSFYWQGQVITASIADIIANYSFKDILRKLAREKQTDVAPASYDDSYLGYSVAAGEFTGDSEQELVAGVPRGAQNFGYVSIINSTDMTFIQNFTGEQMASYFGYTVTVSDVNNDGMDDVLIGAPLYMEREFETSPREVGQVYLYLQVSALVFRDPQILAGTEVFGRFGSAVAHLGDLNQDGYNDIAIGAPFAGKDQRGKVLIYNGNKDGLHTKASQILQGLWASQTIPSGFGFTLRGDSDIDKNDYPDLIVGAFGTGKVAVYRARPVVTVDAQLLLHPMIINLENKTCQIPESVSPVACFSLKVCASVAGQSISNTIGLTAEVYLDTLKQKGAVKRTLFLDNNQSHFIFPLTIKRQKSLQCQDFVVYLRDETEFRDKLSPINISLNYSLDESTLKEGLDVKPILNYYKENTVTEQAHILVDCGEDNMCIPDLKLSARPDKYQVIIGDENHLMLVINARNEGEGAYEAELFVMIPEEADYVGIERSNKGLRPLSCEYKMENTSRMVVCDLGNPMVAGTNYSLGLRFAVPRLEKTNMSINFDLQIRSSNKDNPDSNFVSLQINITAVAQVEIRGVSHPPQIVLPVPNWEPEEELHKEEGVGPVVEHIYELHNIGPSTISDTLLEVGWPFSARDEFLLYIFHIQTLGPLQCQTNPDINPLDIKPATPPEDTPELSAFLRNSTIPHLVRKRDVRVPEPHRQSPAKILNCTNIECLQISCVVGRLEGGESAVLKVRSRLWAKTFLQRKNDPYSLASLVSFKVKKMPYQDQPAKLPEGSIGIKTSVIWATPNVSFSIPLWVIILAILLGLLVLAILTLALWKCGFFDRARPPQDDMNDREQLTDEKTIET</sequence>
<evidence type="ECO:0000256" key="17">
    <source>
        <dbReference type="ARBA" id="ARBA00023136"/>
    </source>
</evidence>
<dbReference type="InterPro" id="IPR013649">
    <property type="entry name" value="Integrin_alpha_Ig-like_1"/>
</dbReference>
<keyword evidence="17 25" id="KW-0472">Membrane</keyword>
<dbReference type="GO" id="GO:0001822">
    <property type="term" value="P:kidney development"/>
    <property type="evidence" value="ECO:0007669"/>
    <property type="project" value="UniProtKB-ARBA"/>
</dbReference>
<keyword evidence="9" id="KW-0732">Signal</keyword>
<dbReference type="Pfam" id="PF00357">
    <property type="entry name" value="Integrin_alpha"/>
    <property type="match status" value="1"/>
</dbReference>
<accession>A0A6P6IEY9</accession>
<dbReference type="FunFam" id="2.130.10.130:FF:000003">
    <property type="entry name" value="Integrin alpha V"/>
    <property type="match status" value="1"/>
</dbReference>
<name>A0A6P6IEY9_PUMCO</name>
<evidence type="ECO:0000256" key="4">
    <source>
        <dbReference type="ARBA" id="ARBA00022473"/>
    </source>
</evidence>
<comment type="function">
    <text evidence="21">Integrin alpha-8/beta-1 functions in the genesis of kidney and probably of other organs by regulating the recruitment of mesenchymal cells into epithelial structures. It recognizes the sequence R-G-D in a wide array of ligands including TNC, FN1, SPP1 TGFB1, TGFB3 and VTN. NPNT is probably its functional ligand in kidney genesis. Neuronal receptor for TNC it mediates cell-cell interactions and regulates neurite outgrowth of sensory and motor neurons.</text>
</comment>
<keyword evidence="8" id="KW-0479">Metal-binding</keyword>
<feature type="region of interest" description="Disordered" evidence="26">
    <location>
        <begin position="147"/>
        <end position="196"/>
    </location>
</feature>
<feature type="domain" description="Integrin alpha third immunoglobulin-like" evidence="29">
    <location>
        <begin position="980"/>
        <end position="1194"/>
    </location>
</feature>
<organism evidence="30 31">
    <name type="scientific">Puma concolor</name>
    <name type="common">Mountain lion</name>
    <name type="synonym">Felis concolor</name>
    <dbReference type="NCBI Taxonomy" id="9696"/>
    <lineage>
        <taxon>Eukaryota</taxon>
        <taxon>Metazoa</taxon>
        <taxon>Chordata</taxon>
        <taxon>Craniata</taxon>
        <taxon>Vertebrata</taxon>
        <taxon>Euteleostomi</taxon>
        <taxon>Mammalia</taxon>
        <taxon>Eutheria</taxon>
        <taxon>Laurasiatheria</taxon>
        <taxon>Carnivora</taxon>
        <taxon>Feliformia</taxon>
        <taxon>Felidae</taxon>
        <taxon>Felinae</taxon>
        <taxon>Puma</taxon>
    </lineage>
</organism>
<evidence type="ECO:0000256" key="19">
    <source>
        <dbReference type="ARBA" id="ARBA00023170"/>
    </source>
</evidence>
<dbReference type="PRINTS" id="PR01185">
    <property type="entry name" value="INTEGRINA"/>
</dbReference>
<dbReference type="Gene3D" id="2.60.40.1530">
    <property type="entry name" value="ntegrin, alpha v. Chain A, domain 4"/>
    <property type="match status" value="1"/>
</dbReference>
<evidence type="ECO:0000256" key="5">
    <source>
        <dbReference type="ARBA" id="ARBA00022475"/>
    </source>
</evidence>
<dbReference type="SUPFAM" id="SSF69179">
    <property type="entry name" value="Integrin domains"/>
    <property type="match status" value="3"/>
</dbReference>
<dbReference type="InterPro" id="IPR013519">
    <property type="entry name" value="Int_alpha_beta-p"/>
</dbReference>
<evidence type="ECO:0000259" key="29">
    <source>
        <dbReference type="Pfam" id="PF20806"/>
    </source>
</evidence>
<keyword evidence="19 25" id="KW-0675">Receptor</keyword>
<keyword evidence="15 25" id="KW-1133">Transmembrane helix</keyword>
<keyword evidence="20" id="KW-0325">Glycoprotein</keyword>
<dbReference type="GO" id="GO:0005178">
    <property type="term" value="F:integrin binding"/>
    <property type="evidence" value="ECO:0007669"/>
    <property type="project" value="TreeGrafter"/>
</dbReference>
<feature type="repeat" description="FG-GAP" evidence="24">
    <location>
        <begin position="566"/>
        <end position="624"/>
    </location>
</feature>
<keyword evidence="10" id="KW-0677">Repeat</keyword>
<evidence type="ECO:0000256" key="7">
    <source>
        <dbReference type="ARBA" id="ARBA00022692"/>
    </source>
</evidence>
<dbReference type="Pfam" id="PF08441">
    <property type="entry name" value="Integrin_A_Ig_1"/>
    <property type="match status" value="1"/>
</dbReference>
<dbReference type="FunFam" id="2.60.40.1510:FF:000001">
    <property type="entry name" value="Integrin alpha V"/>
    <property type="match status" value="1"/>
</dbReference>
<comment type="subunit">
    <text evidence="22">Heterodimer of an alpha and a beta subunit. The alpha subunit is composed of a heavy and a light chain linked by a disulfide bond. Alpha-8 associates with beta-1.</text>
</comment>
<feature type="repeat" description="FG-GAP" evidence="24">
    <location>
        <begin position="381"/>
        <end position="433"/>
    </location>
</feature>
<dbReference type="Pfam" id="PF01839">
    <property type="entry name" value="FG-GAP"/>
    <property type="match status" value="3"/>
</dbReference>
<dbReference type="PROSITE" id="PS00242">
    <property type="entry name" value="INTEGRIN_ALPHA"/>
    <property type="match status" value="1"/>
</dbReference>
<dbReference type="RefSeq" id="XP_025786776.1">
    <property type="nucleotide sequence ID" value="XM_025930991.1"/>
</dbReference>
<evidence type="ECO:0000256" key="3">
    <source>
        <dbReference type="ARBA" id="ARBA00008054"/>
    </source>
</evidence>
<dbReference type="GO" id="GO:0009897">
    <property type="term" value="C:external side of plasma membrane"/>
    <property type="evidence" value="ECO:0007669"/>
    <property type="project" value="TreeGrafter"/>
</dbReference>
<dbReference type="GO" id="GO:0046872">
    <property type="term" value="F:metal ion binding"/>
    <property type="evidence" value="ECO:0007669"/>
    <property type="project" value="UniProtKB-KW"/>
</dbReference>
<evidence type="ECO:0000256" key="26">
    <source>
        <dbReference type="SAM" id="MobiDB-lite"/>
    </source>
</evidence>
<evidence type="ECO:0000256" key="22">
    <source>
        <dbReference type="ARBA" id="ARBA00065415"/>
    </source>
</evidence>
<keyword evidence="30" id="KW-1185">Reference proteome</keyword>
<feature type="domain" description="Integrin alpha first immunoglubulin-like" evidence="27">
    <location>
        <begin position="676"/>
        <end position="832"/>
    </location>
</feature>
<evidence type="ECO:0000256" key="9">
    <source>
        <dbReference type="ARBA" id="ARBA00022729"/>
    </source>
</evidence>
<dbReference type="GO" id="GO:0098609">
    <property type="term" value="P:cell-cell adhesion"/>
    <property type="evidence" value="ECO:0007669"/>
    <property type="project" value="TreeGrafter"/>
</dbReference>
<dbReference type="FunFam" id="2.60.40.1530:FF:000012">
    <property type="entry name" value="Integrin, alpha 8"/>
    <property type="match status" value="1"/>
</dbReference>
<dbReference type="Gene3D" id="2.130.10.130">
    <property type="entry name" value="Integrin alpha, N-terminal"/>
    <property type="match status" value="1"/>
</dbReference>
<dbReference type="Gene3D" id="2.60.40.1460">
    <property type="entry name" value="Integrin domains. Chain A, domain 2"/>
    <property type="match status" value="1"/>
</dbReference>
<dbReference type="AlphaFoldDB" id="A0A6P6IEY9"/>
<evidence type="ECO:0000256" key="24">
    <source>
        <dbReference type="PROSITE-ProRule" id="PRU00803"/>
    </source>
</evidence>
<dbReference type="GO" id="GO:0008305">
    <property type="term" value="C:integrin complex"/>
    <property type="evidence" value="ECO:0007669"/>
    <property type="project" value="InterPro"/>
</dbReference>
<keyword evidence="12" id="KW-0106">Calcium</keyword>
<dbReference type="SMART" id="SM00191">
    <property type="entry name" value="Int_alpha"/>
    <property type="match status" value="5"/>
</dbReference>
<evidence type="ECO:0000256" key="18">
    <source>
        <dbReference type="ARBA" id="ARBA00023157"/>
    </source>
</evidence>
<evidence type="ECO:0000256" key="11">
    <source>
        <dbReference type="ARBA" id="ARBA00022782"/>
    </source>
</evidence>
<dbReference type="GO" id="GO:0033627">
    <property type="term" value="P:cell adhesion mediated by integrin"/>
    <property type="evidence" value="ECO:0007669"/>
    <property type="project" value="TreeGrafter"/>
</dbReference>
<dbReference type="CTD" id="8516"/>
<evidence type="ECO:0000256" key="20">
    <source>
        <dbReference type="ARBA" id="ARBA00023180"/>
    </source>
</evidence>
<keyword evidence="16 25" id="KW-0401">Integrin</keyword>
<evidence type="ECO:0000256" key="8">
    <source>
        <dbReference type="ARBA" id="ARBA00022723"/>
    </source>
</evidence>
<evidence type="ECO:0000256" key="23">
    <source>
        <dbReference type="ARBA" id="ARBA00068410"/>
    </source>
</evidence>
<feature type="domain" description="Integrin alpha second immunoglobulin-like" evidence="28">
    <location>
        <begin position="834"/>
        <end position="974"/>
    </location>
</feature>
<dbReference type="InterPro" id="IPR048286">
    <property type="entry name" value="Integrin_alpha_Ig-like_3"/>
</dbReference>
<dbReference type="PANTHER" id="PTHR23220">
    <property type="entry name" value="INTEGRIN ALPHA"/>
    <property type="match status" value="1"/>
</dbReference>
<feature type="repeat" description="FG-GAP" evidence="24">
    <location>
        <begin position="500"/>
        <end position="565"/>
    </location>
</feature>
<keyword evidence="5" id="KW-1003">Cell membrane</keyword>
<dbReference type="InterPro" id="IPR018184">
    <property type="entry name" value="Integrin_alpha_C_CS"/>
</dbReference>
<dbReference type="GO" id="GO:0007399">
    <property type="term" value="P:nervous system development"/>
    <property type="evidence" value="ECO:0007669"/>
    <property type="project" value="UniProtKB-KW"/>
</dbReference>
<evidence type="ECO:0000256" key="13">
    <source>
        <dbReference type="ARBA" id="ARBA00022889"/>
    </source>
</evidence>
<dbReference type="Pfam" id="PF20805">
    <property type="entry name" value="Integrin_A_Ig_2"/>
    <property type="match status" value="1"/>
</dbReference>
<evidence type="ECO:0000256" key="12">
    <source>
        <dbReference type="ARBA" id="ARBA00022837"/>
    </source>
</evidence>
<gene>
    <name evidence="31" type="primary">ITGA8</name>
</gene>